<evidence type="ECO:0000256" key="3">
    <source>
        <dbReference type="SAM" id="MobiDB-lite"/>
    </source>
</evidence>
<feature type="compositionally biased region" description="Polar residues" evidence="3">
    <location>
        <begin position="137"/>
        <end position="150"/>
    </location>
</feature>
<dbReference type="InterPro" id="IPR011990">
    <property type="entry name" value="TPR-like_helical_dom_sf"/>
</dbReference>
<dbReference type="InterPro" id="IPR043502">
    <property type="entry name" value="DNA/RNA_pol_sf"/>
</dbReference>
<keyword evidence="1 2" id="KW-0866">Nonsense-mediated mRNA decay</keyword>
<feature type="compositionally biased region" description="Basic residues" evidence="3">
    <location>
        <begin position="225"/>
        <end position="235"/>
    </location>
</feature>
<feature type="domain" description="Reverse transcriptase" evidence="4">
    <location>
        <begin position="1458"/>
        <end position="1684"/>
    </location>
</feature>
<evidence type="ECO:0000259" key="4">
    <source>
        <dbReference type="PROSITE" id="PS50878"/>
    </source>
</evidence>
<feature type="region of interest" description="Disordered" evidence="3">
    <location>
        <begin position="271"/>
        <end position="346"/>
    </location>
</feature>
<dbReference type="GO" id="GO:0070034">
    <property type="term" value="F:telomerase RNA binding"/>
    <property type="evidence" value="ECO:0007669"/>
    <property type="project" value="TreeGrafter"/>
</dbReference>
<dbReference type="SUPFAM" id="SSF56672">
    <property type="entry name" value="DNA/RNA polymerases"/>
    <property type="match status" value="1"/>
</dbReference>
<dbReference type="Gene3D" id="1.25.40.10">
    <property type="entry name" value="Tetratricopeptide repeat domain"/>
    <property type="match status" value="1"/>
</dbReference>
<dbReference type="Pfam" id="PF00078">
    <property type="entry name" value="RVT_1"/>
    <property type="match status" value="1"/>
</dbReference>
<evidence type="ECO:0000313" key="5">
    <source>
        <dbReference type="EMBL" id="KAK3521938.1"/>
    </source>
</evidence>
<organism evidence="5 6">
    <name type="scientific">Hemibagrus guttatus</name>
    <dbReference type="NCBI Taxonomy" id="175788"/>
    <lineage>
        <taxon>Eukaryota</taxon>
        <taxon>Metazoa</taxon>
        <taxon>Chordata</taxon>
        <taxon>Craniata</taxon>
        <taxon>Vertebrata</taxon>
        <taxon>Euteleostomi</taxon>
        <taxon>Actinopterygii</taxon>
        <taxon>Neopterygii</taxon>
        <taxon>Teleostei</taxon>
        <taxon>Ostariophysi</taxon>
        <taxon>Siluriformes</taxon>
        <taxon>Bagridae</taxon>
        <taxon>Hemibagrus</taxon>
    </lineage>
</organism>
<dbReference type="PROSITE" id="PS50878">
    <property type="entry name" value="RT_POL"/>
    <property type="match status" value="1"/>
</dbReference>
<dbReference type="PANTHER" id="PTHR15696">
    <property type="entry name" value="SMG-7 SUPPRESSOR WITH MORPHOLOGICAL EFFECT ON GENITALIA PROTEIN 7"/>
    <property type="match status" value="1"/>
</dbReference>
<dbReference type="InterPro" id="IPR019458">
    <property type="entry name" value="Est1-like_N"/>
</dbReference>
<feature type="compositionally biased region" description="Polar residues" evidence="3">
    <location>
        <begin position="390"/>
        <end position="403"/>
    </location>
</feature>
<dbReference type="PANTHER" id="PTHR15696:SF0">
    <property type="entry name" value="TELOMERASE-BINDING PROTEIN EST1A"/>
    <property type="match status" value="1"/>
</dbReference>
<feature type="region of interest" description="Disordered" evidence="3">
    <location>
        <begin position="382"/>
        <end position="456"/>
    </location>
</feature>
<comment type="caution">
    <text evidence="5">The sequence shown here is derived from an EMBL/GenBank/DDBJ whole genome shotgun (WGS) entry which is preliminary data.</text>
</comment>
<dbReference type="GO" id="GO:0042162">
    <property type="term" value="F:telomeric DNA binding"/>
    <property type="evidence" value="ECO:0007669"/>
    <property type="project" value="TreeGrafter"/>
</dbReference>
<feature type="compositionally biased region" description="Basic and acidic residues" evidence="3">
    <location>
        <begin position="492"/>
        <end position="512"/>
    </location>
</feature>
<evidence type="ECO:0000313" key="6">
    <source>
        <dbReference type="Proteomes" id="UP001274896"/>
    </source>
</evidence>
<keyword evidence="6" id="KW-1185">Reference proteome</keyword>
<keyword evidence="2" id="KW-0539">Nucleus</keyword>
<dbReference type="Pfam" id="PF10374">
    <property type="entry name" value="EST1"/>
    <property type="match status" value="1"/>
</dbReference>
<feature type="region of interest" description="Disordered" evidence="3">
    <location>
        <begin position="211"/>
        <end position="249"/>
    </location>
</feature>
<dbReference type="Proteomes" id="UP001274896">
    <property type="component" value="Unassembled WGS sequence"/>
</dbReference>
<feature type="compositionally biased region" description="Polar residues" evidence="3">
    <location>
        <begin position="97"/>
        <end position="114"/>
    </location>
</feature>
<dbReference type="CDD" id="cd09885">
    <property type="entry name" value="PIN_Smg6-like"/>
    <property type="match status" value="1"/>
</dbReference>
<feature type="region of interest" description="Disordered" evidence="3">
    <location>
        <begin position="18"/>
        <end position="57"/>
    </location>
</feature>
<reference evidence="5" key="1">
    <citation type="submission" date="2023-06" db="EMBL/GenBank/DDBJ databases">
        <title>Male Hemibagrus guttatus genome.</title>
        <authorList>
            <person name="Bian C."/>
        </authorList>
    </citation>
    <scope>NUCLEOTIDE SEQUENCE</scope>
    <source>
        <strain evidence="5">Male_cb2023</strain>
        <tissue evidence="5">Muscle</tissue>
    </source>
</reference>
<feature type="compositionally biased region" description="Basic and acidic residues" evidence="3">
    <location>
        <begin position="602"/>
        <end position="613"/>
    </location>
</feature>
<dbReference type="Gene3D" id="3.40.50.1010">
    <property type="entry name" value="5'-nuclease"/>
    <property type="match status" value="2"/>
</dbReference>
<feature type="compositionally biased region" description="Basic and acidic residues" evidence="3">
    <location>
        <begin position="300"/>
        <end position="346"/>
    </location>
</feature>
<sequence length="1727" mass="194596">MADELDRVRISEAELRAEASSIGTSRYNSKEVQKTSKKQNQRDGKRPDLQRYDPGAAQIRRCKDRCEGDVLANTESPTYTSNDSVSDPAIKIPASPLRNSSLKFTSSDCPSELSTVHFDRNDTSTSFSQRHNRRNTVKNSELPSTGTPSSPKLRKMRKPDRKIYQPGGRRGHGYRDFGKTNELKQISQEVAKVEDNTNNVLMDLVDQRKDTNLEEEKRNGGKIKEGRKKQMLGKQKKLDLSSASYDQPTVNSMTDKVEKLNINSLTAIDTENKNENGGRRRWLSGEGTKNRAGRGVGETGEVKGKKNGQENRRSRGGKERGSNQASLKREEGEGGEKRLLTHQLEKNSEPKVEIMFSWDVKGKEAVQDLNLNKQNLSQPIESEGERCRTAQETQPCKVNSSSKRYSKSDIRRTRNRTYSTSSASSGTSMDGPVESETYRSNEECGAGERGPMPKSHERVIEVMNQTMADMPRQRRRTAKVMLSTDSFEETEGMERDGRGGHKAKADKNDNRISKRNTRGLRGALIGGQGGVLRVSLDRQSGTPSGSMEDKKKKSPRGRGILVLPTHTELTTSSELGPQLMCGTRSSIDLDRGRGCRGGSTRRLWDPNNPDRKPALSGNQQSQQSSLRQPLSLQHQGGYGPLHFLDTDDETTGSPPVHHGENFQIKHASTMAYYKYQNSDNPYGYPLPTKSSNTPPCYTYSYHLPYQLHGSNGIFSNPGMAPFYGVYGHSGQVYTSTGITFSPEETELQTRGELGKLLRMADSHELQLSNLLSRERISREGLDRMTQLRAELLTLYESIILTDIEFSDTQNVDQLLWKNVFYQVIERFRQLLKNQDSDTASQIRAMLLTILEEGAMFFDSLLLKLQTVFQFKLEDYMDGMAIRAKPLRKTVKYALISAQRCMICLGDVARYTEQANDSANYGKARSWYLKAQQIAPKNGRPYNQLAVLAVYTKRKLDAVYYYMRSLAASNPILTAKESLMSLFEESKRKVERRLKEDIESSTHGPQGHGTVRGQDATRVEIWIRPAVHPGVASCIEGNDSEQVGWLRALNASDLNKRFVLSFLHTHGKLFTKVGMESFSAVATRMLEEFQALLQHSPSPLGSTRMLQIITINMFTIQYAQTREKGQESRSLLEEQSTSLGLTMFGLLVQRCTELLKETPAEPVPLGEDDDELVPMVRVSTFPTDLHELLPSVKVWSDWMLGHPEQWNPPPCNFDGSPDVWQCLAELCNSLASVYHGEIPLFKADADGESDELQLLVLEEDRMLAGFVPLLAAPQEPCYIEPQSDNAIAADCKRVTVLKYFLEALCGQEEPLLAFKGGKYVSIATLATPSQTTEHKTQSLTSELCQDNSVILEEASLSTSEGEMDEGMDEYENENDIRKLRARRCVLVHKLAEQQKRRDKIKAVLQTGSQLELEIRPFYLVPDTNCFIDHLEGLKKLLACGTYILVVPLIVITELDGLAKGQECRDKDSIGEAAHARLVRESAKAAMAFLEKSFEAREPGLRALTSRGNQLESIAFRSEDTSGHKYRDGQKELHCVFVDLEKAYDRVPREELWYCMRKSGVAEKYVRVVQDMYERSRTVVRCAVGQTEEFNVEVGLHQGSALSPFLFAMVMDQLSEEVRQESPWTMMFADDIVICSESREQVEENLERWRFALERRGMKGNNDDVILSCCLHYCKDKAKDFMPAQREGPVRLQREVVLLTDDRNLRVKALTRNVPVRDIPAFLRWAKVG</sequence>
<feature type="compositionally biased region" description="Low complexity" evidence="3">
    <location>
        <begin position="615"/>
        <end position="635"/>
    </location>
</feature>
<feature type="region of interest" description="Disordered" evidence="3">
    <location>
        <begin position="489"/>
        <end position="515"/>
    </location>
</feature>
<feature type="compositionally biased region" description="Polar residues" evidence="3">
    <location>
        <begin position="73"/>
        <end position="85"/>
    </location>
</feature>
<dbReference type="InterPro" id="IPR018834">
    <property type="entry name" value="DNA/RNA-bd_Est1-type"/>
</dbReference>
<dbReference type="FunFam" id="1.25.40.10:FF:000094">
    <property type="entry name" value="telomerase-binding protein EST1A isoform X1"/>
    <property type="match status" value="1"/>
</dbReference>
<dbReference type="Pfam" id="PF10373">
    <property type="entry name" value="EST1_DNA_bind"/>
    <property type="match status" value="1"/>
</dbReference>
<feature type="compositionally biased region" description="Basic and acidic residues" evidence="3">
    <location>
        <begin position="211"/>
        <end position="224"/>
    </location>
</feature>
<proteinExistence type="predicted"/>
<dbReference type="GO" id="GO:0000184">
    <property type="term" value="P:nuclear-transcribed mRNA catabolic process, nonsense-mediated decay"/>
    <property type="evidence" value="ECO:0007669"/>
    <property type="project" value="UniProtKB-KW"/>
</dbReference>
<evidence type="ECO:0000256" key="1">
    <source>
        <dbReference type="ARBA" id="ARBA00023161"/>
    </source>
</evidence>
<name>A0AAE0QJ77_9TELE</name>
<comment type="function">
    <text evidence="2">Plays a role in nonsense-mediated mRNA decay.</text>
</comment>
<protein>
    <recommendedName>
        <fullName evidence="2">Nonsense-mediated mRNA decay factor</fullName>
    </recommendedName>
</protein>
<feature type="compositionally biased region" description="Basic and acidic residues" evidence="3">
    <location>
        <begin position="28"/>
        <end position="51"/>
    </location>
</feature>
<accession>A0AAE0QJ77</accession>
<dbReference type="GO" id="GO:0005697">
    <property type="term" value="C:telomerase holoenzyme complex"/>
    <property type="evidence" value="ECO:0007669"/>
    <property type="project" value="TreeGrafter"/>
</dbReference>
<dbReference type="InterPro" id="IPR045153">
    <property type="entry name" value="Est1/Ebs1-like"/>
</dbReference>
<comment type="subcellular location">
    <subcellularLocation>
        <location evidence="2">Nucleus</location>
    </subcellularLocation>
</comment>
<feature type="region of interest" description="Disordered" evidence="3">
    <location>
        <begin position="531"/>
        <end position="660"/>
    </location>
</feature>
<dbReference type="InterPro" id="IPR000477">
    <property type="entry name" value="RT_dom"/>
</dbReference>
<dbReference type="GO" id="GO:0005737">
    <property type="term" value="C:cytoplasm"/>
    <property type="evidence" value="ECO:0007669"/>
    <property type="project" value="UniProtKB-SubCell"/>
</dbReference>
<feature type="region of interest" description="Disordered" evidence="3">
    <location>
        <begin position="72"/>
        <end position="180"/>
    </location>
</feature>
<gene>
    <name evidence="5" type="ORF">QTP70_020051</name>
</gene>
<dbReference type="SUPFAM" id="SSF48452">
    <property type="entry name" value="TPR-like"/>
    <property type="match status" value="1"/>
</dbReference>
<dbReference type="EMBL" id="JAUCMX010000015">
    <property type="protein sequence ID" value="KAK3521938.1"/>
    <property type="molecule type" value="Genomic_DNA"/>
</dbReference>
<evidence type="ECO:0000256" key="2">
    <source>
        <dbReference type="RuleBase" id="RU369098"/>
    </source>
</evidence>
<feature type="compositionally biased region" description="Low complexity" evidence="3">
    <location>
        <begin position="416"/>
        <end position="428"/>
    </location>
</feature>